<feature type="domain" description="RING-type" evidence="4">
    <location>
        <begin position="10"/>
        <end position="56"/>
    </location>
</feature>
<comment type="caution">
    <text evidence="5">The sequence shown here is derived from an EMBL/GenBank/DDBJ whole genome shotgun (WGS) entry which is preliminary data.</text>
</comment>
<feature type="compositionally biased region" description="Polar residues" evidence="3">
    <location>
        <begin position="300"/>
        <end position="328"/>
    </location>
</feature>
<feature type="region of interest" description="Disordered" evidence="3">
    <location>
        <begin position="572"/>
        <end position="635"/>
    </location>
</feature>
<keyword evidence="1" id="KW-0862">Zinc</keyword>
<evidence type="ECO:0000313" key="5">
    <source>
        <dbReference type="EMBL" id="KAG2095913.1"/>
    </source>
</evidence>
<organism evidence="5 6">
    <name type="scientific">Suillus discolor</name>
    <dbReference type="NCBI Taxonomy" id="1912936"/>
    <lineage>
        <taxon>Eukaryota</taxon>
        <taxon>Fungi</taxon>
        <taxon>Dikarya</taxon>
        <taxon>Basidiomycota</taxon>
        <taxon>Agaricomycotina</taxon>
        <taxon>Agaricomycetes</taxon>
        <taxon>Agaricomycetidae</taxon>
        <taxon>Boletales</taxon>
        <taxon>Suillineae</taxon>
        <taxon>Suillaceae</taxon>
        <taxon>Suillus</taxon>
    </lineage>
</organism>
<dbReference type="Proteomes" id="UP000823399">
    <property type="component" value="Unassembled WGS sequence"/>
</dbReference>
<feature type="compositionally biased region" description="Low complexity" evidence="3">
    <location>
        <begin position="245"/>
        <end position="255"/>
    </location>
</feature>
<feature type="coiled-coil region" evidence="2">
    <location>
        <begin position="194"/>
        <end position="228"/>
    </location>
</feature>
<keyword evidence="1" id="KW-0863">Zinc-finger</keyword>
<evidence type="ECO:0000256" key="2">
    <source>
        <dbReference type="SAM" id="Coils"/>
    </source>
</evidence>
<evidence type="ECO:0000313" key="6">
    <source>
        <dbReference type="Proteomes" id="UP000823399"/>
    </source>
</evidence>
<feature type="compositionally biased region" description="Polar residues" evidence="3">
    <location>
        <begin position="339"/>
        <end position="352"/>
    </location>
</feature>
<dbReference type="CDD" id="cd16449">
    <property type="entry name" value="RING-HC"/>
    <property type="match status" value="1"/>
</dbReference>
<feature type="compositionally biased region" description="Polar residues" evidence="3">
    <location>
        <begin position="497"/>
        <end position="515"/>
    </location>
</feature>
<feature type="compositionally biased region" description="Basic residues" evidence="3">
    <location>
        <begin position="626"/>
        <end position="635"/>
    </location>
</feature>
<proteinExistence type="predicted"/>
<keyword evidence="6" id="KW-1185">Reference proteome</keyword>
<keyword evidence="1" id="KW-0479">Metal-binding</keyword>
<evidence type="ECO:0000256" key="1">
    <source>
        <dbReference type="PROSITE-ProRule" id="PRU00175"/>
    </source>
</evidence>
<protein>
    <recommendedName>
        <fullName evidence="4">RING-type domain-containing protein</fullName>
    </recommendedName>
</protein>
<dbReference type="Gene3D" id="3.30.40.10">
    <property type="entry name" value="Zinc/RING finger domain, C3HC4 (zinc finger)"/>
    <property type="match status" value="1"/>
</dbReference>
<sequence>MLTLSPGSVCDVCAEEYNPHCVPNSIPCGHIFCWSCCNKIVQKTSPRLRAACPFCSEHFIGGDVHLLHINFPGSGRDTPRWRGDLNEALHRRSPSREEDLSPSVEPSFLRIRVEARRLEDKVAKVVARECSVEEVSTLYKEVEEWLTNGEYSNVQSYSLSSSAVLLRTISMNHIARLEATKTAKGVEAILKGKLDDMELKVSKLETDLKQYQALYTQKVQECQALRAELTRCTLKSAHSRAANLPARPSTAASTRSSERHQTVSSFAASSCKEPAIPPMLPRFASLRSRSASASAAGLQKPTTPTRTTAPSIRSQTSTKASMLSSRLRATSPIPLSRPRTISVSPSRQSTMPPQIINRPSSDDQERPREMIYERWLPAPDVTYTLPTGKTTHHPKAAATLPQTTTPIQPDDGVWGLDDEWESDEDEWESDENELELDEDGSELDEDGSESDEDRRRQEPIYERWIPSSDAMANPPTGKPVNYAPNFASFPPPGRARTSFSTNGATKLPQTVTPVQQDGDGWERGRFRERRMPPPNTSNERTGKTVNYSSYFGWSPAPSLARPSFSTYAAAVSSQKITPIPPDRHERGRKEIHRRWMPPPNVPSNSSTTVQPSLVRSQLPAALASKIKQHPNRQST</sequence>
<dbReference type="GeneID" id="64705881"/>
<name>A0A9P7EYU1_9AGAM</name>
<evidence type="ECO:0000259" key="4">
    <source>
        <dbReference type="PROSITE" id="PS50089"/>
    </source>
</evidence>
<gene>
    <name evidence="5" type="ORF">F5147DRAFT_818811</name>
</gene>
<feature type="region of interest" description="Disordered" evidence="3">
    <location>
        <begin position="287"/>
        <end position="366"/>
    </location>
</feature>
<feature type="region of interest" description="Disordered" evidence="3">
    <location>
        <begin position="387"/>
        <end position="544"/>
    </location>
</feature>
<feature type="region of interest" description="Disordered" evidence="3">
    <location>
        <begin position="238"/>
        <end position="261"/>
    </location>
</feature>
<dbReference type="SMART" id="SM00184">
    <property type="entry name" value="RING"/>
    <property type="match status" value="1"/>
</dbReference>
<accession>A0A9P7EYU1</accession>
<feature type="compositionally biased region" description="Basic and acidic residues" evidence="3">
    <location>
        <begin position="520"/>
        <end position="531"/>
    </location>
</feature>
<feature type="compositionally biased region" description="Acidic residues" evidence="3">
    <location>
        <begin position="416"/>
        <end position="451"/>
    </location>
</feature>
<dbReference type="SUPFAM" id="SSF57850">
    <property type="entry name" value="RING/U-box"/>
    <property type="match status" value="1"/>
</dbReference>
<evidence type="ECO:0000256" key="3">
    <source>
        <dbReference type="SAM" id="MobiDB-lite"/>
    </source>
</evidence>
<dbReference type="EMBL" id="JABBWM010000072">
    <property type="protein sequence ID" value="KAG2095913.1"/>
    <property type="molecule type" value="Genomic_DNA"/>
</dbReference>
<feature type="compositionally biased region" description="Low complexity" evidence="3">
    <location>
        <begin position="287"/>
        <end position="296"/>
    </location>
</feature>
<dbReference type="OrthoDB" id="6105938at2759"/>
<dbReference type="InterPro" id="IPR013083">
    <property type="entry name" value="Znf_RING/FYVE/PHD"/>
</dbReference>
<keyword evidence="2" id="KW-0175">Coiled coil</keyword>
<reference evidence="5" key="1">
    <citation type="journal article" date="2020" name="New Phytol.">
        <title>Comparative genomics reveals dynamic genome evolution in host specialist ectomycorrhizal fungi.</title>
        <authorList>
            <person name="Lofgren L.A."/>
            <person name="Nguyen N.H."/>
            <person name="Vilgalys R."/>
            <person name="Ruytinx J."/>
            <person name="Liao H.L."/>
            <person name="Branco S."/>
            <person name="Kuo A."/>
            <person name="LaButti K."/>
            <person name="Lipzen A."/>
            <person name="Andreopoulos W."/>
            <person name="Pangilinan J."/>
            <person name="Riley R."/>
            <person name="Hundley H."/>
            <person name="Na H."/>
            <person name="Barry K."/>
            <person name="Grigoriev I.V."/>
            <person name="Stajich J.E."/>
            <person name="Kennedy P.G."/>
        </authorList>
    </citation>
    <scope>NUCLEOTIDE SEQUENCE</scope>
    <source>
        <strain evidence="5">FC423</strain>
    </source>
</reference>
<dbReference type="RefSeq" id="XP_041288039.1">
    <property type="nucleotide sequence ID" value="XM_041443622.1"/>
</dbReference>
<dbReference type="GO" id="GO:0008270">
    <property type="term" value="F:zinc ion binding"/>
    <property type="evidence" value="ECO:0007669"/>
    <property type="project" value="UniProtKB-KW"/>
</dbReference>
<dbReference type="AlphaFoldDB" id="A0A9P7EYU1"/>
<dbReference type="PROSITE" id="PS50089">
    <property type="entry name" value="ZF_RING_2"/>
    <property type="match status" value="1"/>
</dbReference>
<dbReference type="InterPro" id="IPR001841">
    <property type="entry name" value="Znf_RING"/>
</dbReference>
<feature type="compositionally biased region" description="Basic and acidic residues" evidence="3">
    <location>
        <begin position="452"/>
        <end position="461"/>
    </location>
</feature>